<feature type="region of interest" description="Disordered" evidence="1">
    <location>
        <begin position="73"/>
        <end position="93"/>
    </location>
</feature>
<protein>
    <recommendedName>
        <fullName evidence="5">DUF732 domain-containing protein</fullName>
    </recommendedName>
</protein>
<gene>
    <name evidence="3" type="ORF">KO481_32275</name>
</gene>
<keyword evidence="2" id="KW-0732">Signal</keyword>
<sequence>MRITLIAAAFVALPLLAACGSDNKTPAQPAITQDDLSKSLQSSGLKDPQLADCAAKIYVGEGISQDGLRLMTKPGTNAQQQDPSTMGLTKDDAAKAQDATKKIVSDCIK</sequence>
<dbReference type="EMBL" id="JAHKNI010000013">
    <property type="protein sequence ID" value="MBU3066181.1"/>
    <property type="molecule type" value="Genomic_DNA"/>
</dbReference>
<feature type="compositionally biased region" description="Polar residues" evidence="1">
    <location>
        <begin position="74"/>
        <end position="87"/>
    </location>
</feature>
<dbReference type="Proteomes" id="UP000733379">
    <property type="component" value="Unassembled WGS sequence"/>
</dbReference>
<evidence type="ECO:0008006" key="5">
    <source>
        <dbReference type="Google" id="ProtNLM"/>
    </source>
</evidence>
<name>A0ABS6B8W8_9NOCA</name>
<accession>A0ABS6B8W8</accession>
<feature type="chain" id="PRO_5045954056" description="DUF732 domain-containing protein" evidence="2">
    <location>
        <begin position="18"/>
        <end position="109"/>
    </location>
</feature>
<reference evidence="3 4" key="1">
    <citation type="submission" date="2021-06" db="EMBL/GenBank/DDBJ databases">
        <title>Actinomycetes sequencing.</title>
        <authorList>
            <person name="Shan Q."/>
        </authorList>
    </citation>
    <scope>NUCLEOTIDE SEQUENCE [LARGE SCALE GENOMIC DNA]</scope>
    <source>
        <strain evidence="3 4">NEAU-G5</strain>
    </source>
</reference>
<organism evidence="3 4">
    <name type="scientific">Nocardia albiluteola</name>
    <dbReference type="NCBI Taxonomy" id="2842303"/>
    <lineage>
        <taxon>Bacteria</taxon>
        <taxon>Bacillati</taxon>
        <taxon>Actinomycetota</taxon>
        <taxon>Actinomycetes</taxon>
        <taxon>Mycobacteriales</taxon>
        <taxon>Nocardiaceae</taxon>
        <taxon>Nocardia</taxon>
    </lineage>
</organism>
<dbReference type="RefSeq" id="WP_215922253.1">
    <property type="nucleotide sequence ID" value="NZ_JAHKNI010000013.1"/>
</dbReference>
<feature type="signal peptide" evidence="2">
    <location>
        <begin position="1"/>
        <end position="17"/>
    </location>
</feature>
<comment type="caution">
    <text evidence="3">The sequence shown here is derived from an EMBL/GenBank/DDBJ whole genome shotgun (WGS) entry which is preliminary data.</text>
</comment>
<feature type="region of interest" description="Disordered" evidence="1">
    <location>
        <begin position="24"/>
        <end position="43"/>
    </location>
</feature>
<evidence type="ECO:0000313" key="4">
    <source>
        <dbReference type="Proteomes" id="UP000733379"/>
    </source>
</evidence>
<keyword evidence="4" id="KW-1185">Reference proteome</keyword>
<evidence type="ECO:0000256" key="2">
    <source>
        <dbReference type="SAM" id="SignalP"/>
    </source>
</evidence>
<evidence type="ECO:0000313" key="3">
    <source>
        <dbReference type="EMBL" id="MBU3066181.1"/>
    </source>
</evidence>
<evidence type="ECO:0000256" key="1">
    <source>
        <dbReference type="SAM" id="MobiDB-lite"/>
    </source>
</evidence>
<dbReference type="PROSITE" id="PS51257">
    <property type="entry name" value="PROKAR_LIPOPROTEIN"/>
    <property type="match status" value="1"/>
</dbReference>
<proteinExistence type="predicted"/>